<dbReference type="EMBL" id="LUTY01001394">
    <property type="protein sequence ID" value="OAD21785.1"/>
    <property type="molecule type" value="Genomic_DNA"/>
</dbReference>
<evidence type="ECO:0000313" key="1">
    <source>
        <dbReference type="EMBL" id="OAD21785.1"/>
    </source>
</evidence>
<evidence type="ECO:0000313" key="2">
    <source>
        <dbReference type="Proteomes" id="UP000076962"/>
    </source>
</evidence>
<comment type="caution">
    <text evidence="1">The sequence shown here is derived from an EMBL/GenBank/DDBJ whole genome shotgun (WGS) entry which is preliminary data.</text>
</comment>
<sequence length="314" mass="35074">MVDTTLHPALGTGTLLEVHTTVQINGDSVSQLKMPAQQLKDEKAHMQWQDLEGTVYANRKLTAIQTEIRSPQIQLETDQGQIVIQQISLQADVQPGSTNFLQEGRLSIADIRLAGKQKPLVTLKGLELVGNNDIVSDNLMIGVKTDLQQIQVGADHYGPGFGRFELLHWHVPTLMSIRNTMTEIQSRGLPKRLQDRMLKLRLAPYGVALLKNTPEFAITSLNFNMPEGELRGTLRVKMEPFDQLALAALNPSLLLNILDAQLDMHIPQSLLQDDSTADETIKQRLNVWLEQGILIPAEDQSNYYQSQMQLKAST</sequence>
<protein>
    <submittedName>
        <fullName evidence="1">Protein containing DUF945, bacterial</fullName>
    </submittedName>
</protein>
<dbReference type="Proteomes" id="UP000076962">
    <property type="component" value="Unassembled WGS sequence"/>
</dbReference>
<dbReference type="InterPro" id="IPR010352">
    <property type="entry name" value="DUF945"/>
</dbReference>
<proteinExistence type="predicted"/>
<name>A0A176S1C0_9GAMM</name>
<accession>A0A176S1C0</accession>
<dbReference type="AlphaFoldDB" id="A0A176S1C0"/>
<organism evidence="1 2">
    <name type="scientific">Candidatus Thiomargarita nelsonii</name>
    <dbReference type="NCBI Taxonomy" id="1003181"/>
    <lineage>
        <taxon>Bacteria</taxon>
        <taxon>Pseudomonadati</taxon>
        <taxon>Pseudomonadota</taxon>
        <taxon>Gammaproteobacteria</taxon>
        <taxon>Thiotrichales</taxon>
        <taxon>Thiotrichaceae</taxon>
        <taxon>Thiomargarita</taxon>
    </lineage>
</organism>
<gene>
    <name evidence="1" type="ORF">THIOM_002439</name>
</gene>
<reference evidence="1 2" key="1">
    <citation type="submission" date="2016-05" db="EMBL/GenBank/DDBJ databases">
        <title>Single-cell genome of chain-forming Candidatus Thiomargarita nelsonii and comparison to other large sulfur-oxidizing bacteria.</title>
        <authorList>
            <person name="Winkel M."/>
            <person name="Salman V."/>
            <person name="Woyke T."/>
            <person name="Schulz-Vogt H."/>
            <person name="Richter M."/>
            <person name="Flood B."/>
            <person name="Bailey J."/>
            <person name="Amann R."/>
            <person name="Mussmann M."/>
        </authorList>
    </citation>
    <scope>NUCLEOTIDE SEQUENCE [LARGE SCALE GENOMIC DNA]</scope>
    <source>
        <strain evidence="1 2">THI036</strain>
    </source>
</reference>
<keyword evidence="2" id="KW-1185">Reference proteome</keyword>
<dbReference type="Pfam" id="PF06097">
    <property type="entry name" value="DUF945"/>
    <property type="match status" value="1"/>
</dbReference>